<name>A0ACB6F5K8_9PLEO</name>
<protein>
    <submittedName>
        <fullName evidence="1">Uncharacterized protein</fullName>
    </submittedName>
</protein>
<accession>A0ACB6F5K8</accession>
<evidence type="ECO:0000313" key="1">
    <source>
        <dbReference type="EMBL" id="KAB2099722.1"/>
    </source>
</evidence>
<reference evidence="1 2" key="1">
    <citation type="journal article" date="2019" name="bioRxiv">
        <title>Genomics, evolutionary history and diagnostics of the Alternaria alternata species group including apple and Asian pear pathotypes.</title>
        <authorList>
            <person name="Armitage A.D."/>
            <person name="Cockerton H.M."/>
            <person name="Sreenivasaprasad S."/>
            <person name="Woodhall J.W."/>
            <person name="Lane C.R."/>
            <person name="Harrison R.J."/>
            <person name="Clarkson J.P."/>
        </authorList>
    </citation>
    <scope>NUCLEOTIDE SEQUENCE [LARGE SCALE GENOMIC DNA]</scope>
    <source>
        <strain evidence="1 2">FERA 650</strain>
    </source>
</reference>
<keyword evidence="2" id="KW-1185">Reference proteome</keyword>
<dbReference type="EMBL" id="PDWZ02000016">
    <property type="protein sequence ID" value="KAB2099722.1"/>
    <property type="molecule type" value="Genomic_DNA"/>
</dbReference>
<proteinExistence type="predicted"/>
<gene>
    <name evidence="1" type="ORF">AG0111_0g12063</name>
</gene>
<organism evidence="1 2">
    <name type="scientific">Alternaria gaisen</name>
    <dbReference type="NCBI Taxonomy" id="167740"/>
    <lineage>
        <taxon>Eukaryota</taxon>
        <taxon>Fungi</taxon>
        <taxon>Dikarya</taxon>
        <taxon>Ascomycota</taxon>
        <taxon>Pezizomycotina</taxon>
        <taxon>Dothideomycetes</taxon>
        <taxon>Pleosporomycetidae</taxon>
        <taxon>Pleosporales</taxon>
        <taxon>Pleosporineae</taxon>
        <taxon>Pleosporaceae</taxon>
        <taxon>Alternaria</taxon>
        <taxon>Alternaria sect. Alternaria</taxon>
    </lineage>
</organism>
<comment type="caution">
    <text evidence="1">The sequence shown here is derived from an EMBL/GenBank/DDBJ whole genome shotgun (WGS) entry which is preliminary data.</text>
</comment>
<sequence>MMKLTVTFLAALTAADAAEARSHRQARRQYGNGYGEVLAHSSKPVVQSSVAPLPYNPTTAEVFAASVPAALTYPSSGTPTPAGDYGSGFSEKPYDGGESSKVPHPAENSSVAYPGHESSDKPVKDATTYPSATGTYPPTGYPAYPTGTGSYPKSSTPLSDYVIKTIYSSVVITQNKPKPTPEATPYKDNYPTSEDEYGTTTIKSTTTKYVTIKATPSNKTPSKEQTYPTGPAGPSRGKGEECAAPVTVTVTAKETITVTKEFNKPSGTPSSGKPTSLKDEYPPVKPSKSTPAGEEYTEYPASSGKPTKPSATPSAKNPIGNSTYPSYSAGPTGFQTSAKPAYPTGSYGSDVPTKPSETSSPSYFSFVSEVPYPSETPAKILSEEQTYPSPTPSPADSGYGSGYGTY</sequence>
<evidence type="ECO:0000313" key="2">
    <source>
        <dbReference type="Proteomes" id="UP000293547"/>
    </source>
</evidence>
<dbReference type="Proteomes" id="UP000293547">
    <property type="component" value="Unassembled WGS sequence"/>
</dbReference>